<dbReference type="EMBL" id="JAMXWF010000011">
    <property type="protein sequence ID" value="MDQ6408588.1"/>
    <property type="molecule type" value="Genomic_DNA"/>
</dbReference>
<accession>A0AAP5BBP6</accession>
<name>A0AAP5BBP6_9BURK</name>
<comment type="caution">
    <text evidence="2">The sequence shown here is derived from an EMBL/GenBank/DDBJ whole genome shotgun (WGS) entry which is preliminary data.</text>
</comment>
<gene>
    <name evidence="2" type="ORF">NIE36_15460</name>
    <name evidence="1" type="ORF">OSB80_15495</name>
</gene>
<dbReference type="EMBL" id="JAPKHW010000011">
    <property type="protein sequence ID" value="MCX4146762.1"/>
    <property type="molecule type" value="Genomic_DNA"/>
</dbReference>
<evidence type="ECO:0000313" key="4">
    <source>
        <dbReference type="Proteomes" id="UP001242288"/>
    </source>
</evidence>
<proteinExistence type="predicted"/>
<dbReference type="AlphaFoldDB" id="A0AAP5BBP6"/>
<dbReference type="Proteomes" id="UP001242288">
    <property type="component" value="Unassembled WGS sequence"/>
</dbReference>
<sequence length="495" mass="55437">MPNEHQIASITRHAYAPSIRVTKGFGFERLSASKERHQGATQAGSECEKHQGGFFLHCLRHHHSIARGPMLIGHAVDFSPEVIRSALPIARRLFDEQWLVEQAGKNSADPLLYTEMPMTSARGTARALREGIPQKDEMHPLAEAVLGTERILKYHDEHGEFLCGVFAYRLLSLRDVALNLDNVKNMKDRLPRLAGDQWRSALYELLVASAQANSGKVELLDETGQAVPDMAIDGTIFIECKAKTQYEEKVSDFVGRFRRLALDKIFEEAAKIGNGLLIKIDVHDEAGITDIPHLLRSMFAGKLTRRSTHRVKINVTPHPSGPFELPHPMKAHSVELWRWIMNFDERREWHFVQPFGEFIVQNASNVMVTSVRRPILVCARSTALSKSVQNIRATVANACRRQLRDHQPGMVRVLVNSDLYGIGQNSNAATIKVALDELSMELLRTYTRLVGVRFDIVTPPDPGDLAVHYTSAGAVRQTVEKTFESIISTPGVLLL</sequence>
<reference evidence="2" key="1">
    <citation type="submission" date="2022-06" db="EMBL/GenBank/DDBJ databases">
        <title>PHB producers.</title>
        <authorList>
            <person name="Besaury L."/>
        </authorList>
    </citation>
    <scope>NUCLEOTIDE SEQUENCE</scope>
    <source>
        <strain evidence="2 3">SEWS6</strain>
    </source>
</reference>
<organism evidence="2 4">
    <name type="scientific">Paraburkholderia madseniana</name>
    <dbReference type="NCBI Taxonomy" id="2599607"/>
    <lineage>
        <taxon>Bacteria</taxon>
        <taxon>Pseudomonadati</taxon>
        <taxon>Pseudomonadota</taxon>
        <taxon>Betaproteobacteria</taxon>
        <taxon>Burkholderiales</taxon>
        <taxon>Burkholderiaceae</taxon>
        <taxon>Paraburkholderia</taxon>
    </lineage>
</organism>
<evidence type="ECO:0000313" key="2">
    <source>
        <dbReference type="EMBL" id="MDQ6408588.1"/>
    </source>
</evidence>
<evidence type="ECO:0000313" key="1">
    <source>
        <dbReference type="EMBL" id="MCX4146762.1"/>
    </source>
</evidence>
<protein>
    <submittedName>
        <fullName evidence="2">Uncharacterized protein</fullName>
    </submittedName>
</protein>
<dbReference type="Proteomes" id="UP001209412">
    <property type="component" value="Unassembled WGS sequence"/>
</dbReference>
<keyword evidence="3" id="KW-1185">Reference proteome</keyword>
<dbReference type="RefSeq" id="WP_266258345.1">
    <property type="nucleotide sequence ID" value="NZ_JAMXWF010000011.1"/>
</dbReference>
<evidence type="ECO:0000313" key="3">
    <source>
        <dbReference type="Proteomes" id="UP001209412"/>
    </source>
</evidence>